<feature type="compositionally biased region" description="Polar residues" evidence="1">
    <location>
        <begin position="135"/>
        <end position="144"/>
    </location>
</feature>
<protein>
    <recommendedName>
        <fullName evidence="2">VQ domain-containing protein</fullName>
    </recommendedName>
</protein>
<evidence type="ECO:0000313" key="3">
    <source>
        <dbReference type="EMBL" id="RRT84393.1"/>
    </source>
</evidence>
<gene>
    <name evidence="3" type="ORF">B296_00003465</name>
</gene>
<dbReference type="AlphaFoldDB" id="A0A427B7E7"/>
<dbReference type="PANTHER" id="PTHR33179:SF9">
    <property type="entry name" value="OS01G0278000 PROTEIN"/>
    <property type="match status" value="1"/>
</dbReference>
<evidence type="ECO:0000259" key="2">
    <source>
        <dbReference type="Pfam" id="PF05678"/>
    </source>
</evidence>
<comment type="caution">
    <text evidence="3">The sequence shown here is derived from an EMBL/GenBank/DDBJ whole genome shotgun (WGS) entry which is preliminary data.</text>
</comment>
<name>A0A427B7E7_ENSVE</name>
<dbReference type="Pfam" id="PF05678">
    <property type="entry name" value="VQ"/>
    <property type="match status" value="1"/>
</dbReference>
<sequence>MVTPRLSESRCVTWHDERGFSRHRLFKKLRRPPPVARVLRASHQSPSLASVPSTIDRPSPSSNLLRDMADNCSVLDPWVYHSESAWISEVSARENAAVTRALQISLSDTTTTSSSSSTSADTLSSPLLVLHHQFTPPSSSSASGDATLRLGNALGPTLRGRVSKRKSHASKRSATTYISADPTNFREVVQRATGFRLAGEPLVKPEPVRSSADDRAALQQIRLPTLDTSLSLLDTGAVGIPRGGFSYGPPPPADAPDFDFYPLLPAFPTLDSWGAM</sequence>
<organism evidence="3 4">
    <name type="scientific">Ensete ventricosum</name>
    <name type="common">Abyssinian banana</name>
    <name type="synonym">Musa ensete</name>
    <dbReference type="NCBI Taxonomy" id="4639"/>
    <lineage>
        <taxon>Eukaryota</taxon>
        <taxon>Viridiplantae</taxon>
        <taxon>Streptophyta</taxon>
        <taxon>Embryophyta</taxon>
        <taxon>Tracheophyta</taxon>
        <taxon>Spermatophyta</taxon>
        <taxon>Magnoliopsida</taxon>
        <taxon>Liliopsida</taxon>
        <taxon>Zingiberales</taxon>
        <taxon>Musaceae</taxon>
        <taxon>Ensete</taxon>
    </lineage>
</organism>
<reference evidence="3 4" key="1">
    <citation type="journal article" date="2014" name="Agronomy (Basel)">
        <title>A Draft Genome Sequence for Ensete ventricosum, the Drought-Tolerant Tree Against Hunger.</title>
        <authorList>
            <person name="Harrison J."/>
            <person name="Moore K.A."/>
            <person name="Paszkiewicz K."/>
            <person name="Jones T."/>
            <person name="Grant M."/>
            <person name="Ambacheew D."/>
            <person name="Muzemil S."/>
            <person name="Studholme D.J."/>
        </authorList>
    </citation>
    <scope>NUCLEOTIDE SEQUENCE [LARGE SCALE GENOMIC DNA]</scope>
</reference>
<evidence type="ECO:0000313" key="4">
    <source>
        <dbReference type="Proteomes" id="UP000287651"/>
    </source>
</evidence>
<dbReference type="GO" id="GO:0006970">
    <property type="term" value="P:response to osmotic stress"/>
    <property type="evidence" value="ECO:0007669"/>
    <property type="project" value="TreeGrafter"/>
</dbReference>
<evidence type="ECO:0000256" key="1">
    <source>
        <dbReference type="SAM" id="MobiDB-lite"/>
    </source>
</evidence>
<feature type="domain" description="VQ" evidence="2">
    <location>
        <begin position="172"/>
        <end position="194"/>
    </location>
</feature>
<dbReference type="EMBL" id="AMZH03000313">
    <property type="protein sequence ID" value="RRT84393.1"/>
    <property type="molecule type" value="Genomic_DNA"/>
</dbReference>
<proteinExistence type="predicted"/>
<dbReference type="InterPro" id="IPR008889">
    <property type="entry name" value="VQ"/>
</dbReference>
<dbReference type="GO" id="GO:0005516">
    <property type="term" value="F:calmodulin binding"/>
    <property type="evidence" value="ECO:0007669"/>
    <property type="project" value="TreeGrafter"/>
</dbReference>
<dbReference type="InterPro" id="IPR039609">
    <property type="entry name" value="VQ_15/22"/>
</dbReference>
<dbReference type="PANTHER" id="PTHR33179">
    <property type="entry name" value="VQ MOTIF-CONTAINING PROTEIN"/>
    <property type="match status" value="1"/>
</dbReference>
<dbReference type="GO" id="GO:0005634">
    <property type="term" value="C:nucleus"/>
    <property type="evidence" value="ECO:0007669"/>
    <property type="project" value="TreeGrafter"/>
</dbReference>
<feature type="region of interest" description="Disordered" evidence="1">
    <location>
        <begin position="42"/>
        <end position="61"/>
    </location>
</feature>
<feature type="compositionally biased region" description="Polar residues" evidence="1">
    <location>
        <begin position="42"/>
        <end position="53"/>
    </location>
</feature>
<dbReference type="Proteomes" id="UP000287651">
    <property type="component" value="Unassembled WGS sequence"/>
</dbReference>
<feature type="compositionally biased region" description="Basic residues" evidence="1">
    <location>
        <begin position="161"/>
        <end position="171"/>
    </location>
</feature>
<feature type="region of interest" description="Disordered" evidence="1">
    <location>
        <begin position="134"/>
        <end position="174"/>
    </location>
</feature>
<accession>A0A427B7E7</accession>